<dbReference type="Gene3D" id="3.90.550.10">
    <property type="entry name" value="Spore Coat Polysaccharide Biosynthesis Protein SpsA, Chain A"/>
    <property type="match status" value="1"/>
</dbReference>
<dbReference type="CDD" id="cd00761">
    <property type="entry name" value="Glyco_tranf_GTA_type"/>
    <property type="match status" value="1"/>
</dbReference>
<protein>
    <submittedName>
        <fullName evidence="2">Glycosyltransferase family 2 protein</fullName>
    </submittedName>
</protein>
<dbReference type="Proteomes" id="UP001595462">
    <property type="component" value="Unassembled WGS sequence"/>
</dbReference>
<dbReference type="EMBL" id="JBHRSS010000006">
    <property type="protein sequence ID" value="MFC3104894.1"/>
    <property type="molecule type" value="Genomic_DNA"/>
</dbReference>
<gene>
    <name evidence="2" type="ORF">ACFOSU_13510</name>
</gene>
<evidence type="ECO:0000313" key="2">
    <source>
        <dbReference type="EMBL" id="MFC3104894.1"/>
    </source>
</evidence>
<feature type="domain" description="Glycosyltransferase 2-like" evidence="1">
    <location>
        <begin position="19"/>
        <end position="186"/>
    </location>
</feature>
<keyword evidence="3" id="KW-1185">Reference proteome</keyword>
<organism evidence="2 3">
    <name type="scientific">Salinisphaera aquimarina</name>
    <dbReference type="NCBI Taxonomy" id="2094031"/>
    <lineage>
        <taxon>Bacteria</taxon>
        <taxon>Pseudomonadati</taxon>
        <taxon>Pseudomonadota</taxon>
        <taxon>Gammaproteobacteria</taxon>
        <taxon>Salinisphaerales</taxon>
        <taxon>Salinisphaeraceae</taxon>
        <taxon>Salinisphaera</taxon>
    </lineage>
</organism>
<dbReference type="SUPFAM" id="SSF53448">
    <property type="entry name" value="Nucleotide-diphospho-sugar transferases"/>
    <property type="match status" value="1"/>
</dbReference>
<dbReference type="Pfam" id="PF00535">
    <property type="entry name" value="Glycos_transf_2"/>
    <property type="match status" value="1"/>
</dbReference>
<reference evidence="3" key="1">
    <citation type="journal article" date="2019" name="Int. J. Syst. Evol. Microbiol.">
        <title>The Global Catalogue of Microorganisms (GCM) 10K type strain sequencing project: providing services to taxonomists for standard genome sequencing and annotation.</title>
        <authorList>
            <consortium name="The Broad Institute Genomics Platform"/>
            <consortium name="The Broad Institute Genome Sequencing Center for Infectious Disease"/>
            <person name="Wu L."/>
            <person name="Ma J."/>
        </authorList>
    </citation>
    <scope>NUCLEOTIDE SEQUENCE [LARGE SCALE GENOMIC DNA]</scope>
    <source>
        <strain evidence="3">KCTC 52640</strain>
    </source>
</reference>
<evidence type="ECO:0000259" key="1">
    <source>
        <dbReference type="Pfam" id="PF00535"/>
    </source>
</evidence>
<dbReference type="InterPro" id="IPR001173">
    <property type="entry name" value="Glyco_trans_2-like"/>
</dbReference>
<dbReference type="RefSeq" id="WP_380690456.1">
    <property type="nucleotide sequence ID" value="NZ_JBHRSS010000006.1"/>
</dbReference>
<name>A0ABV7ESH6_9GAMM</name>
<dbReference type="InterPro" id="IPR029044">
    <property type="entry name" value="Nucleotide-diphossugar_trans"/>
</dbReference>
<proteinExistence type="predicted"/>
<comment type="caution">
    <text evidence="2">The sequence shown here is derived from an EMBL/GenBank/DDBJ whole genome shotgun (WGS) entry which is preliminary data.</text>
</comment>
<sequence>MESNRTISAAQRSPVNICVLCAVWNAEEWIGRSLDSIAAQRYPHFRCAVIDDASTDATWAIAQERIARNDRFIGWQNDTRLDSTTENHIAAVEAISKDPWDVMVVVDGDDWLAHPGVFDEIAAVYADPDVWLTYGSFQLWRNKLLERWGVRAERGWIRAYPDFVAEHNLFRYYHFEASHLRTWRRFLWDRIDSAHLKGPDDRYVNTAGDVATMIPMLEMAGPAHIRYIDSLLYIYNHKNPLSMGRTRRSEQDLVDLQVRALPRYRPLQQGEIEAQTDATAATPARLYRGL</sequence>
<accession>A0ABV7ESH6</accession>
<evidence type="ECO:0000313" key="3">
    <source>
        <dbReference type="Proteomes" id="UP001595462"/>
    </source>
</evidence>